<name>A0A086SVL6_HAPC1</name>
<dbReference type="InterPro" id="IPR050969">
    <property type="entry name" value="Dev_Signal_Modulators"/>
</dbReference>
<dbReference type="GO" id="GO:0016158">
    <property type="term" value="F:inositol hexakisphosphate 3-phosphatase activity"/>
    <property type="evidence" value="ECO:0007669"/>
    <property type="project" value="InterPro"/>
</dbReference>
<evidence type="ECO:0000259" key="6">
    <source>
        <dbReference type="PROSITE" id="PS51662"/>
    </source>
</evidence>
<proteinExistence type="predicted"/>
<feature type="domain" description="BPP" evidence="6">
    <location>
        <begin position="405"/>
        <end position="746"/>
    </location>
</feature>
<dbReference type="PROSITE" id="PS00022">
    <property type="entry name" value="EGF_1"/>
    <property type="match status" value="1"/>
</dbReference>
<dbReference type="Gene3D" id="2.120.10.30">
    <property type="entry name" value="TolB, C-terminal domain"/>
    <property type="match status" value="2"/>
</dbReference>
<evidence type="ECO:0000256" key="3">
    <source>
        <dbReference type="PROSITE-ProRule" id="PRU00076"/>
    </source>
</evidence>
<feature type="domain" description="BPP" evidence="6">
    <location>
        <begin position="18"/>
        <end position="327"/>
    </location>
</feature>
<feature type="disulfide bond" evidence="3">
    <location>
        <begin position="401"/>
        <end position="410"/>
    </location>
</feature>
<dbReference type="PANTHER" id="PTHR14949">
    <property type="entry name" value="EGF-LIKE-DOMAIN, MULTIPLE 7, 8"/>
    <property type="match status" value="1"/>
</dbReference>
<feature type="disulfide bond" evidence="3">
    <location>
        <begin position="383"/>
        <end position="393"/>
    </location>
</feature>
<keyword evidence="2 3" id="KW-1015">Disulfide bond</keyword>
<dbReference type="Proteomes" id="UP000029964">
    <property type="component" value="Unassembled WGS sequence"/>
</dbReference>
<gene>
    <name evidence="7" type="ORF">ACRE_081260</name>
</gene>
<dbReference type="HOGENOM" id="CLU_013427_0_0_1"/>
<dbReference type="STRING" id="857340.A0A086SVL6"/>
<dbReference type="InterPro" id="IPR011042">
    <property type="entry name" value="6-blade_b-propeller_TolB-like"/>
</dbReference>
<protein>
    <submittedName>
        <fullName evidence="7">3-phytase-like protein</fullName>
    </submittedName>
</protein>
<feature type="domain" description="EGF-like" evidence="5">
    <location>
        <begin position="379"/>
        <end position="411"/>
    </location>
</feature>
<dbReference type="OrthoDB" id="10045365at2759"/>
<organism evidence="7 8">
    <name type="scientific">Hapsidospora chrysogenum (strain ATCC 11550 / CBS 779.69 / DSM 880 / IAM 14645 / JCM 23072 / IMI 49137)</name>
    <name type="common">Acremonium chrysogenum</name>
    <dbReference type="NCBI Taxonomy" id="857340"/>
    <lineage>
        <taxon>Eukaryota</taxon>
        <taxon>Fungi</taxon>
        <taxon>Dikarya</taxon>
        <taxon>Ascomycota</taxon>
        <taxon>Pezizomycotina</taxon>
        <taxon>Sordariomycetes</taxon>
        <taxon>Hypocreomycetidae</taxon>
        <taxon>Hypocreales</taxon>
        <taxon>Bionectriaceae</taxon>
        <taxon>Hapsidospora</taxon>
    </lineage>
</organism>
<keyword evidence="8" id="KW-1185">Reference proteome</keyword>
<reference evidence="8" key="1">
    <citation type="journal article" date="2014" name="Genome Announc.">
        <title>Genome sequence and annotation of Acremonium chrysogenum, producer of the beta-lactam antibiotic cephalosporin C.</title>
        <authorList>
            <person name="Terfehr D."/>
            <person name="Dahlmann T.A."/>
            <person name="Specht T."/>
            <person name="Zadra I."/>
            <person name="Kuernsteiner H."/>
            <person name="Kueck U."/>
        </authorList>
    </citation>
    <scope>NUCLEOTIDE SEQUENCE [LARGE SCALE GENOMIC DNA]</scope>
    <source>
        <strain evidence="8">ATCC 11550 / CBS 779.69 / DSM 880 / IAM 14645 / JCM 23072 / IMI 49137</strain>
    </source>
</reference>
<dbReference type="PROSITE" id="PS51662">
    <property type="entry name" value="BP_PHYTASE"/>
    <property type="match status" value="2"/>
</dbReference>
<evidence type="ECO:0000313" key="7">
    <source>
        <dbReference type="EMBL" id="KFH41148.1"/>
    </source>
</evidence>
<dbReference type="PANTHER" id="PTHR14949:SF56">
    <property type="entry name" value="EGF-LIKE-DOMAIN, MULTIPLE 7"/>
    <property type="match status" value="1"/>
</dbReference>
<accession>A0A086SVL6</accession>
<dbReference type="AlphaFoldDB" id="A0A086SVL6"/>
<keyword evidence="3" id="KW-0245">EGF-like domain</keyword>
<dbReference type="Pfam" id="PF02333">
    <property type="entry name" value="Phytase"/>
    <property type="match status" value="1"/>
</dbReference>
<dbReference type="InterPro" id="IPR000742">
    <property type="entry name" value="EGF"/>
</dbReference>
<evidence type="ECO:0000313" key="8">
    <source>
        <dbReference type="Proteomes" id="UP000029964"/>
    </source>
</evidence>
<evidence type="ECO:0000259" key="5">
    <source>
        <dbReference type="PROSITE" id="PS50026"/>
    </source>
</evidence>
<dbReference type="InterPro" id="IPR003431">
    <property type="entry name" value="B-propeller_Phytase"/>
</dbReference>
<dbReference type="PROSITE" id="PS01186">
    <property type="entry name" value="EGF_2"/>
    <property type="match status" value="1"/>
</dbReference>
<dbReference type="Gene3D" id="2.10.25.10">
    <property type="entry name" value="Laminin"/>
    <property type="match status" value="1"/>
</dbReference>
<feature type="signal peptide" evidence="4">
    <location>
        <begin position="1"/>
        <end position="23"/>
    </location>
</feature>
<feature type="chain" id="PRO_5001815014" evidence="4">
    <location>
        <begin position="24"/>
        <end position="763"/>
    </location>
</feature>
<dbReference type="EMBL" id="JPKY01000143">
    <property type="protein sequence ID" value="KFH41148.1"/>
    <property type="molecule type" value="Genomic_DNA"/>
</dbReference>
<sequence>MRFPKPLSVALCLFHVAVHGAVAAVLQLNISAVTPGTIESDWTTTYHPKHKRSPSLLITNDGGASTGGYHVFDIDNGESSSSSPLEAVRDQFTGRTKLVSTMYDVDGKDYLVSIPQTTSIFSFYGLPSLKKKQDVQLDSALGDWSALCPWSSDTGNNYLFLFGKREGVQYLVRQKKYGEVEMMEIQTFELPFEFSGCATSQTHSKMFLTPDDGKEVYWFDLAESTQAPEITVFGEVDDDLTGVTIYSSKKQDYVFAAQTDVIEVYEIPRKHVGTLQVTGLEEIEVQGLHMHQQATSRYPQGVLAYALEADDFQGFGISSLEGTLRELGIPLDTKYDPRHKKSSGKNPIRKECSYKGFLTKSQRSKTCDCFAGAAGLKCQEFTCPDGCSGHGTCVGPNTCQCDKGWGGRYCGFLLVEPEYETEANGPDGDDPAIWISPRDPELSRIVTTTKSDAGAGLGVFDLTGKQLQMLPASQPNNVDIIYGFDMSDNRTVDLAYAACRGDNTLCIFEMTPDGRLKDIPGGIQPSDAEDELYGSCVYRSRKTGKQYLFANEKSARYMQYELTTTANGSLSTTLVREFTGGSGGQVEGCVTDEDNGWLILGEEPSALWRYDAEPDGDGEGYRIAYVGDGHLRGDVEGVTLVHGKTKDEGLIIVSCQGVSAYNVYRRAAPHKFVMTFTVMNSAAGNIDHVTNTDGLAAVGAALGDEYPHGVLVVHDDTNELHGDGGADANASYKIIPLDRVLGAPALAELNLLDEVDENWNPRN</sequence>
<comment type="caution">
    <text evidence="7">The sequence shown here is derived from an EMBL/GenBank/DDBJ whole genome shotgun (WGS) entry which is preliminary data.</text>
</comment>
<evidence type="ECO:0000256" key="1">
    <source>
        <dbReference type="ARBA" id="ARBA00022729"/>
    </source>
</evidence>
<comment type="caution">
    <text evidence="3">Lacks conserved residue(s) required for the propagation of feature annotation.</text>
</comment>
<dbReference type="SUPFAM" id="SSF50956">
    <property type="entry name" value="Thermostable phytase (3-phytase)"/>
    <property type="match status" value="2"/>
</dbReference>
<keyword evidence="1 4" id="KW-0732">Signal</keyword>
<evidence type="ECO:0000256" key="2">
    <source>
        <dbReference type="ARBA" id="ARBA00023157"/>
    </source>
</evidence>
<evidence type="ECO:0000256" key="4">
    <source>
        <dbReference type="SAM" id="SignalP"/>
    </source>
</evidence>
<dbReference type="PROSITE" id="PS50026">
    <property type="entry name" value="EGF_3"/>
    <property type="match status" value="1"/>
</dbReference>